<sequence length="108" mass="10102">MLQHIVLNIEAIGGSASAFGDARAIVVLGASAGAREFGLGAGDDALSGAGVAGKAPSSVAVAGDAPSSVAGAGLFGAAGASRARVDAPSSADVHGENRIGTTVVFGIG</sequence>
<reference evidence="1 2" key="1">
    <citation type="submission" date="2024-01" db="EMBL/GenBank/DDBJ databases">
        <title>The genomes of 5 underutilized Papilionoideae crops provide insights into root nodulation and disease resistanc.</title>
        <authorList>
            <person name="Yuan L."/>
        </authorList>
    </citation>
    <scope>NUCLEOTIDE SEQUENCE [LARGE SCALE GENOMIC DNA]</scope>
    <source>
        <strain evidence="1">ZHUSHIDOU_FW_LH</strain>
        <tissue evidence="1">Leaf</tissue>
    </source>
</reference>
<evidence type="ECO:0000313" key="1">
    <source>
        <dbReference type="EMBL" id="KAK7259653.1"/>
    </source>
</evidence>
<keyword evidence="2" id="KW-1185">Reference proteome</keyword>
<accession>A0AAN9ETG3</accession>
<dbReference type="EMBL" id="JAYWIO010000005">
    <property type="protein sequence ID" value="KAK7259653.1"/>
    <property type="molecule type" value="Genomic_DNA"/>
</dbReference>
<comment type="caution">
    <text evidence="1">The sequence shown here is derived from an EMBL/GenBank/DDBJ whole genome shotgun (WGS) entry which is preliminary data.</text>
</comment>
<dbReference type="Proteomes" id="UP001372338">
    <property type="component" value="Unassembled WGS sequence"/>
</dbReference>
<protein>
    <submittedName>
        <fullName evidence="1">Uncharacterized protein</fullName>
    </submittedName>
</protein>
<evidence type="ECO:0000313" key="2">
    <source>
        <dbReference type="Proteomes" id="UP001372338"/>
    </source>
</evidence>
<name>A0AAN9ETG3_CROPI</name>
<dbReference type="AlphaFoldDB" id="A0AAN9ETG3"/>
<organism evidence="1 2">
    <name type="scientific">Crotalaria pallida</name>
    <name type="common">Smooth rattlebox</name>
    <name type="synonym">Crotalaria striata</name>
    <dbReference type="NCBI Taxonomy" id="3830"/>
    <lineage>
        <taxon>Eukaryota</taxon>
        <taxon>Viridiplantae</taxon>
        <taxon>Streptophyta</taxon>
        <taxon>Embryophyta</taxon>
        <taxon>Tracheophyta</taxon>
        <taxon>Spermatophyta</taxon>
        <taxon>Magnoliopsida</taxon>
        <taxon>eudicotyledons</taxon>
        <taxon>Gunneridae</taxon>
        <taxon>Pentapetalae</taxon>
        <taxon>rosids</taxon>
        <taxon>fabids</taxon>
        <taxon>Fabales</taxon>
        <taxon>Fabaceae</taxon>
        <taxon>Papilionoideae</taxon>
        <taxon>50 kb inversion clade</taxon>
        <taxon>genistoids sensu lato</taxon>
        <taxon>core genistoids</taxon>
        <taxon>Crotalarieae</taxon>
        <taxon>Crotalaria</taxon>
    </lineage>
</organism>
<proteinExistence type="predicted"/>
<gene>
    <name evidence="1" type="ORF">RIF29_25265</name>
</gene>